<evidence type="ECO:0000313" key="2">
    <source>
        <dbReference type="EMBL" id="KIE47683.1"/>
    </source>
</evidence>
<protein>
    <recommendedName>
        <fullName evidence="1">Nucleotide modification associated domain-containing protein</fullName>
    </recommendedName>
</protein>
<dbReference type="AlphaFoldDB" id="A0A0C1U776"/>
<comment type="caution">
    <text evidence="2">The sequence shown here is derived from an EMBL/GenBank/DDBJ whole genome shotgun (WGS) entry which is preliminary data.</text>
</comment>
<reference evidence="2 3" key="1">
    <citation type="journal article" date="2015" name="Infect. Genet. Evol.">
        <title>Genomic sequences of six botulinum neurotoxin-producing strains representing three clostridial species illustrate the mobility and diversity of botulinum neurotoxin genes.</title>
        <authorList>
            <person name="Smith T.J."/>
            <person name="Hill K.K."/>
            <person name="Xie G."/>
            <person name="Foley B.T."/>
            <person name="Williamson C.H."/>
            <person name="Foster J.T."/>
            <person name="Johnson S.L."/>
            <person name="Chertkov O."/>
            <person name="Teshima H."/>
            <person name="Gibbons H.S."/>
            <person name="Johnsky L.A."/>
            <person name="Karavis M.A."/>
            <person name="Smith L.A."/>
        </authorList>
    </citation>
    <scope>NUCLEOTIDE SEQUENCE [LARGE SCALE GENOMIC DNA]</scope>
    <source>
        <strain evidence="2 3">CDC 2741</strain>
    </source>
</reference>
<name>A0A0C1U776_9CLOT</name>
<dbReference type="InterPro" id="IPR011630">
    <property type="entry name" value="DUF1599"/>
</dbReference>
<organism evidence="2 3">
    <name type="scientific">Clostridium argentinense CDC 2741</name>
    <dbReference type="NCBI Taxonomy" id="1418104"/>
    <lineage>
        <taxon>Bacteria</taxon>
        <taxon>Bacillati</taxon>
        <taxon>Bacillota</taxon>
        <taxon>Clostridia</taxon>
        <taxon>Eubacteriales</taxon>
        <taxon>Clostridiaceae</taxon>
        <taxon>Clostridium</taxon>
    </lineage>
</organism>
<proteinExistence type="predicted"/>
<dbReference type="Proteomes" id="UP000031366">
    <property type="component" value="Unassembled WGS sequence"/>
</dbReference>
<feature type="domain" description="Nucleotide modification associated" evidence="1">
    <location>
        <begin position="21"/>
        <end position="84"/>
    </location>
</feature>
<evidence type="ECO:0000313" key="3">
    <source>
        <dbReference type="Proteomes" id="UP000031366"/>
    </source>
</evidence>
<dbReference type="OrthoDB" id="1708031at2"/>
<keyword evidence="3" id="KW-1185">Reference proteome</keyword>
<accession>A0A0C1U776</accession>
<dbReference type="RefSeq" id="WP_039631551.1">
    <property type="nucleotide sequence ID" value="NZ_AYSO01000014.1"/>
</dbReference>
<sequence length="90" mass="10554">MDKSSKHMEICKELNSLYTRKNHDYGDSFGKGFKEYGMVMPIIRLEDKLSRLKALIKTENKVDESIEDTLMDLANYSIMTLIELKYEKNI</sequence>
<dbReference type="EMBL" id="AYSO01000014">
    <property type="protein sequence ID" value="KIE47683.1"/>
    <property type="molecule type" value="Genomic_DNA"/>
</dbReference>
<evidence type="ECO:0000259" key="1">
    <source>
        <dbReference type="Pfam" id="PF07659"/>
    </source>
</evidence>
<gene>
    <name evidence="2" type="ORF">U732_3104</name>
</gene>
<dbReference type="Pfam" id="PF07659">
    <property type="entry name" value="DUF1599"/>
    <property type="match status" value="1"/>
</dbReference>